<dbReference type="Pfam" id="PF00480">
    <property type="entry name" value="ROK"/>
    <property type="match status" value="1"/>
</dbReference>
<dbReference type="AlphaFoldDB" id="A0A7Y9J365"/>
<dbReference type="EC" id="2.7.1.2" evidence="3"/>
<sequence>MRPEPAGPGSPAPAPTPARTRSRAAGSAYLAIDVGGTTVKAAALADDGRVVVETPVPTGRGAAAVATVRALARRLADAVGDHRVRSVGVAVPGLVDGTSGTVRYAANLDWRDVRLGDVLRRDLQALVRVEHDARAGALAHVADGSFGPTASFVFVPIGTGVSAGVVVAGQVVDGAAGEFGHVPAVPGGEPCTCGARGCVEAYASAHSLLRRYRASVPTSPPDLTAADVVARTGVDPVADRVWAEGVDALASGLIAVTALLDPDAVLLGGGVSRAGDELLRPLSRSLRVRMPWRPAPALRISPHLDRAPLTGAAALALRGVVNPSDAAEHLRRLSAHLARPTRPPTERVSTSP</sequence>
<evidence type="ECO:0000313" key="4">
    <source>
        <dbReference type="Proteomes" id="UP000521922"/>
    </source>
</evidence>
<reference evidence="3 4" key="1">
    <citation type="submission" date="2020-07" db="EMBL/GenBank/DDBJ databases">
        <title>Sequencing the genomes of 1000 actinobacteria strains.</title>
        <authorList>
            <person name="Klenk H.-P."/>
        </authorList>
    </citation>
    <scope>NUCLEOTIDE SEQUENCE [LARGE SCALE GENOMIC DNA]</scope>
    <source>
        <strain evidence="3 4">DSM 7487</strain>
    </source>
</reference>
<keyword evidence="3" id="KW-0808">Transferase</keyword>
<comment type="similarity">
    <text evidence="1">Belongs to the ROK (NagC/XylR) family.</text>
</comment>
<evidence type="ECO:0000256" key="2">
    <source>
        <dbReference type="SAM" id="MobiDB-lite"/>
    </source>
</evidence>
<keyword evidence="3" id="KW-0418">Kinase</keyword>
<dbReference type="Proteomes" id="UP000521922">
    <property type="component" value="Unassembled WGS sequence"/>
</dbReference>
<organism evidence="3 4">
    <name type="scientific">Kineococcus aurantiacus</name>
    <dbReference type="NCBI Taxonomy" id="37633"/>
    <lineage>
        <taxon>Bacteria</taxon>
        <taxon>Bacillati</taxon>
        <taxon>Actinomycetota</taxon>
        <taxon>Actinomycetes</taxon>
        <taxon>Kineosporiales</taxon>
        <taxon>Kineosporiaceae</taxon>
        <taxon>Kineococcus</taxon>
    </lineage>
</organism>
<dbReference type="InterPro" id="IPR043129">
    <property type="entry name" value="ATPase_NBD"/>
</dbReference>
<dbReference type="EMBL" id="JACCBB010000001">
    <property type="protein sequence ID" value="NYD24815.1"/>
    <property type="molecule type" value="Genomic_DNA"/>
</dbReference>
<dbReference type="RefSeq" id="WP_179755466.1">
    <property type="nucleotide sequence ID" value="NZ_BAAAGN010000015.1"/>
</dbReference>
<dbReference type="PANTHER" id="PTHR18964:SF149">
    <property type="entry name" value="BIFUNCTIONAL UDP-N-ACETYLGLUCOSAMINE 2-EPIMERASE_N-ACETYLMANNOSAMINE KINASE"/>
    <property type="match status" value="1"/>
</dbReference>
<proteinExistence type="inferred from homology"/>
<feature type="region of interest" description="Disordered" evidence="2">
    <location>
        <begin position="1"/>
        <end position="22"/>
    </location>
</feature>
<comment type="caution">
    <text evidence="3">The sequence shown here is derived from an EMBL/GenBank/DDBJ whole genome shotgun (WGS) entry which is preliminary data.</text>
</comment>
<protein>
    <submittedName>
        <fullName evidence="3">Glucokinase</fullName>
        <ecNumber evidence="3">2.7.1.2</ecNumber>
    </submittedName>
</protein>
<keyword evidence="4" id="KW-1185">Reference proteome</keyword>
<feature type="compositionally biased region" description="Pro residues" evidence="2">
    <location>
        <begin position="1"/>
        <end position="16"/>
    </location>
</feature>
<gene>
    <name evidence="3" type="ORF">BJ968_004355</name>
</gene>
<evidence type="ECO:0000256" key="1">
    <source>
        <dbReference type="ARBA" id="ARBA00006479"/>
    </source>
</evidence>
<dbReference type="SUPFAM" id="SSF53067">
    <property type="entry name" value="Actin-like ATPase domain"/>
    <property type="match status" value="1"/>
</dbReference>
<evidence type="ECO:0000313" key="3">
    <source>
        <dbReference type="EMBL" id="NYD24815.1"/>
    </source>
</evidence>
<dbReference type="PANTHER" id="PTHR18964">
    <property type="entry name" value="ROK (REPRESSOR, ORF, KINASE) FAMILY"/>
    <property type="match status" value="1"/>
</dbReference>
<accession>A0A7Y9J365</accession>
<dbReference type="GO" id="GO:0004340">
    <property type="term" value="F:glucokinase activity"/>
    <property type="evidence" value="ECO:0007669"/>
    <property type="project" value="UniProtKB-EC"/>
</dbReference>
<dbReference type="InterPro" id="IPR000600">
    <property type="entry name" value="ROK"/>
</dbReference>
<name>A0A7Y9J365_9ACTN</name>
<dbReference type="Gene3D" id="3.30.420.40">
    <property type="match status" value="2"/>
</dbReference>